<evidence type="ECO:0000313" key="13">
    <source>
        <dbReference type="EMBL" id="KZS17563.1"/>
    </source>
</evidence>
<keyword evidence="14" id="KW-1185">Reference proteome</keyword>
<feature type="compositionally biased region" description="Polar residues" evidence="9">
    <location>
        <begin position="338"/>
        <end position="348"/>
    </location>
</feature>
<keyword evidence="2" id="KW-0217">Developmental protein</keyword>
<dbReference type="OrthoDB" id="6159439at2759"/>
<dbReference type="InterPro" id="IPR017970">
    <property type="entry name" value="Homeobox_CS"/>
</dbReference>
<dbReference type="PRINTS" id="PR00031">
    <property type="entry name" value="HTHREPRESSR"/>
</dbReference>
<name>A0A0P5JKQ0_9CRUS</name>
<reference evidence="11" key="3">
    <citation type="submission" date="2015-10" db="EMBL/GenBank/DDBJ databases">
        <authorList>
            <person name="Gilbert D.G."/>
        </authorList>
    </citation>
    <scope>NUCLEOTIDE SEQUENCE</scope>
</reference>
<evidence type="ECO:0000256" key="8">
    <source>
        <dbReference type="RuleBase" id="RU000682"/>
    </source>
</evidence>
<proteinExistence type="inferred from homology"/>
<dbReference type="GO" id="GO:0000978">
    <property type="term" value="F:RNA polymerase II cis-regulatory region sequence-specific DNA binding"/>
    <property type="evidence" value="ECO:0007669"/>
    <property type="project" value="TreeGrafter"/>
</dbReference>
<dbReference type="InterPro" id="IPR020479">
    <property type="entry name" value="HD_metazoa"/>
</dbReference>
<dbReference type="GO" id="GO:0000981">
    <property type="term" value="F:DNA-binding transcription factor activity, RNA polymerase II-specific"/>
    <property type="evidence" value="ECO:0007669"/>
    <property type="project" value="InterPro"/>
</dbReference>
<evidence type="ECO:0000256" key="2">
    <source>
        <dbReference type="ARBA" id="ARBA00022473"/>
    </source>
</evidence>
<feature type="compositionally biased region" description="Basic and acidic residues" evidence="9">
    <location>
        <begin position="388"/>
        <end position="397"/>
    </location>
</feature>
<dbReference type="SMART" id="SM00389">
    <property type="entry name" value="HOX"/>
    <property type="match status" value="1"/>
</dbReference>
<organism evidence="13 14">
    <name type="scientific">Daphnia magna</name>
    <dbReference type="NCBI Taxonomy" id="35525"/>
    <lineage>
        <taxon>Eukaryota</taxon>
        <taxon>Metazoa</taxon>
        <taxon>Ecdysozoa</taxon>
        <taxon>Arthropoda</taxon>
        <taxon>Crustacea</taxon>
        <taxon>Branchiopoda</taxon>
        <taxon>Diplostraca</taxon>
        <taxon>Cladocera</taxon>
        <taxon>Anomopoda</taxon>
        <taxon>Daphniidae</taxon>
        <taxon>Daphnia</taxon>
    </lineage>
</organism>
<evidence type="ECO:0000259" key="10">
    <source>
        <dbReference type="PROSITE" id="PS50071"/>
    </source>
</evidence>
<dbReference type="CDD" id="cd00086">
    <property type="entry name" value="homeodomain"/>
    <property type="match status" value="1"/>
</dbReference>
<evidence type="ECO:0000313" key="11">
    <source>
        <dbReference type="EMBL" id="JAI82020.1"/>
    </source>
</evidence>
<feature type="DNA-binding region" description="Homeobox" evidence="7">
    <location>
        <begin position="114"/>
        <end position="173"/>
    </location>
</feature>
<reference evidence="11" key="1">
    <citation type="submission" date="2015-10" db="EMBL/GenBank/DDBJ databases">
        <title>Daphnia magna gene sets from two clonal populations assembled and annotated with EvidentialGene.</title>
        <authorList>
            <person name="Gilbert D."/>
            <person name="Podicheti R."/>
            <person name="Orsini L."/>
            <person name="Colbourne J."/>
            <person name="Pfrender M."/>
        </authorList>
    </citation>
    <scope>NUCLEOTIDE SEQUENCE</scope>
</reference>
<accession>A0A0P5JKQ0</accession>
<dbReference type="PANTHER" id="PTHR46294">
    <property type="entry name" value="SEGMENTATION PROTEIN EVEN-SKIPPED"/>
    <property type="match status" value="1"/>
</dbReference>
<dbReference type="PANTHER" id="PTHR46294:SF4">
    <property type="entry name" value="SEGMENTATION PROTEIN EVEN-SKIPPED"/>
    <property type="match status" value="1"/>
</dbReference>
<evidence type="ECO:0000256" key="5">
    <source>
        <dbReference type="ARBA" id="ARBA00023242"/>
    </source>
</evidence>
<dbReference type="PROSITE" id="PS50071">
    <property type="entry name" value="HOMEOBOX_2"/>
    <property type="match status" value="1"/>
</dbReference>
<dbReference type="EMBL" id="GDIQ01046964">
    <property type="protein sequence ID" value="JAN47773.1"/>
    <property type="molecule type" value="Transcribed_RNA"/>
</dbReference>
<evidence type="ECO:0000313" key="12">
    <source>
        <dbReference type="EMBL" id="JAL54149.1"/>
    </source>
</evidence>
<feature type="compositionally biased region" description="Low complexity" evidence="9">
    <location>
        <begin position="322"/>
        <end position="337"/>
    </location>
</feature>
<feature type="compositionally biased region" description="Low complexity" evidence="9">
    <location>
        <begin position="86"/>
        <end position="106"/>
    </location>
</feature>
<reference evidence="13 14" key="4">
    <citation type="submission" date="2016-03" db="EMBL/GenBank/DDBJ databases">
        <title>EvidentialGene: Evidence-directed Construction of Genes on Genomes.</title>
        <authorList>
            <person name="Gilbert D.G."/>
            <person name="Choi J.-H."/>
            <person name="Mockaitis K."/>
            <person name="Colbourne J."/>
            <person name="Pfrender M."/>
        </authorList>
    </citation>
    <scope>NUCLEOTIDE SEQUENCE [LARGE SCALE GENOMIC DNA]</scope>
    <source>
        <strain evidence="13 14">Xinb3</strain>
        <tissue evidence="13">Complete organism</tissue>
    </source>
</reference>
<dbReference type="Pfam" id="PF00046">
    <property type="entry name" value="Homeodomain"/>
    <property type="match status" value="1"/>
</dbReference>
<dbReference type="AlphaFoldDB" id="A0A0P5JKQ0"/>
<evidence type="ECO:0000256" key="1">
    <source>
        <dbReference type="ARBA" id="ARBA00004123"/>
    </source>
</evidence>
<dbReference type="InterPro" id="IPR001356">
    <property type="entry name" value="HD"/>
</dbReference>
<dbReference type="PRINTS" id="PR00024">
    <property type="entry name" value="HOMEOBOX"/>
</dbReference>
<feature type="region of interest" description="Disordered" evidence="9">
    <location>
        <begin position="273"/>
        <end position="397"/>
    </location>
</feature>
<dbReference type="EMBL" id="GDIP01241381">
    <property type="protein sequence ID" value="JAI82020.1"/>
    <property type="molecule type" value="Transcribed_RNA"/>
</dbReference>
<keyword evidence="4 7" id="KW-0371">Homeobox</keyword>
<dbReference type="InterPro" id="IPR000047">
    <property type="entry name" value="HTH_motif"/>
</dbReference>
<dbReference type="InterPro" id="IPR052002">
    <property type="entry name" value="Even-skipped_HD"/>
</dbReference>
<dbReference type="Proteomes" id="UP000076858">
    <property type="component" value="Unassembled WGS sequence"/>
</dbReference>
<dbReference type="Gene3D" id="1.10.10.60">
    <property type="entry name" value="Homeodomain-like"/>
    <property type="match status" value="1"/>
</dbReference>
<protein>
    <submittedName>
        <fullName evidence="13">Even-skipped homeobox protein, variant 1</fullName>
    </submittedName>
    <submittedName>
        <fullName evidence="11">Homeobox even-skipped protein</fullName>
    </submittedName>
</protein>
<evidence type="ECO:0000256" key="7">
    <source>
        <dbReference type="PROSITE-ProRule" id="PRU00108"/>
    </source>
</evidence>
<feature type="compositionally biased region" description="Low complexity" evidence="9">
    <location>
        <begin position="276"/>
        <end position="285"/>
    </location>
</feature>
<reference evidence="12" key="2">
    <citation type="submission" date="2015-10" db="EMBL/GenBank/DDBJ databases">
        <title>EvidentialGene: Evidence-directed Construction of Complete mRNA Transcriptomes without Genomes.</title>
        <authorList>
            <person name="Gilbert D.G."/>
        </authorList>
    </citation>
    <scope>NUCLEOTIDE SEQUENCE</scope>
</reference>
<dbReference type="EMBL" id="LRGB01000626">
    <property type="protein sequence ID" value="KZS17563.1"/>
    <property type="molecule type" value="Genomic_DNA"/>
</dbReference>
<keyword evidence="3 7" id="KW-0238">DNA-binding</keyword>
<sequence>MQPLFRPMEGHQLHHFANFHHLSQHHHEAMAAAAAAAAAAARMNSTPVSDEELDMDDSVSLSSNQDGSCTSPSAPRQDKVTESHQNNMAAGSASNSNNMGSSSDANQQGQGPAVRRYRTAFSREQLARLEKEFLQENYVSRPRRCELAAQLGLQESTIKVWFQNRRMKDKRQRMSLAWPVADPMFAAYLLQAAGYPYPLPGMPMNPAACYGQVPQHQSAAGSIGMNRYSPYGAMPLRPHPHTPPTAHHPVFGFPGATSSPLCPSSLRLPTGQYAIPSSAGSPSSSTANNVPLSLKMPPTPPAHPQLRLPTSPSALSGASRTPSPVSPLYSSNSISSSTTAQLASNGHNSSFSCDRSDRSDRSVSSPITPPATQTSPPANPPRLFQPYKLHDLPTEKV</sequence>
<keyword evidence="5 7" id="KW-0539">Nucleus</keyword>
<dbReference type="InterPro" id="IPR009057">
    <property type="entry name" value="Homeodomain-like_sf"/>
</dbReference>
<evidence type="ECO:0000256" key="3">
    <source>
        <dbReference type="ARBA" id="ARBA00023125"/>
    </source>
</evidence>
<gene>
    <name evidence="13" type="ORF">APZ42_016464</name>
</gene>
<feature type="domain" description="Homeobox" evidence="10">
    <location>
        <begin position="112"/>
        <end position="172"/>
    </location>
</feature>
<dbReference type="PROSITE" id="PS00027">
    <property type="entry name" value="HOMEOBOX_1"/>
    <property type="match status" value="1"/>
</dbReference>
<evidence type="ECO:0000256" key="9">
    <source>
        <dbReference type="SAM" id="MobiDB-lite"/>
    </source>
</evidence>
<feature type="compositionally biased region" description="Polar residues" evidence="9">
    <location>
        <begin position="59"/>
        <end position="74"/>
    </location>
</feature>
<comment type="similarity">
    <text evidence="6">Belongs to the even-skipped homeobox family.</text>
</comment>
<feature type="region of interest" description="Disordered" evidence="9">
    <location>
        <begin position="43"/>
        <end position="115"/>
    </location>
</feature>
<feature type="compositionally biased region" description="Polar residues" evidence="9">
    <location>
        <begin position="308"/>
        <end position="321"/>
    </location>
</feature>
<dbReference type="EMBL" id="GDIQ01097577">
    <property type="protein sequence ID" value="JAL54149.1"/>
    <property type="molecule type" value="Transcribed_RNA"/>
</dbReference>
<comment type="subcellular location">
    <subcellularLocation>
        <location evidence="1 7 8">Nucleus</location>
    </subcellularLocation>
</comment>
<dbReference type="SUPFAM" id="SSF46689">
    <property type="entry name" value="Homeodomain-like"/>
    <property type="match status" value="1"/>
</dbReference>
<evidence type="ECO:0000256" key="4">
    <source>
        <dbReference type="ARBA" id="ARBA00023155"/>
    </source>
</evidence>
<dbReference type="STRING" id="35525.A0A0P5JKQ0"/>
<evidence type="ECO:0000313" key="14">
    <source>
        <dbReference type="Proteomes" id="UP000076858"/>
    </source>
</evidence>
<dbReference type="GO" id="GO:0005634">
    <property type="term" value="C:nucleus"/>
    <property type="evidence" value="ECO:0007669"/>
    <property type="project" value="UniProtKB-SubCell"/>
</dbReference>
<evidence type="ECO:0000256" key="6">
    <source>
        <dbReference type="ARBA" id="ARBA00038449"/>
    </source>
</evidence>